<dbReference type="InterPro" id="IPR036259">
    <property type="entry name" value="MFS_trans_sf"/>
</dbReference>
<evidence type="ECO:0000256" key="5">
    <source>
        <dbReference type="ARBA" id="ARBA00023136"/>
    </source>
</evidence>
<feature type="transmembrane region" description="Helical" evidence="7">
    <location>
        <begin position="91"/>
        <end position="114"/>
    </location>
</feature>
<feature type="transmembrane region" description="Helical" evidence="7">
    <location>
        <begin position="348"/>
        <end position="374"/>
    </location>
</feature>
<feature type="region of interest" description="Disordered" evidence="6">
    <location>
        <begin position="1"/>
        <end position="71"/>
    </location>
</feature>
<reference evidence="9" key="1">
    <citation type="submission" date="2022-07" db="EMBL/GenBank/DDBJ databases">
        <title>Phylogenomic reconstructions and comparative analyses of Kickxellomycotina fungi.</title>
        <authorList>
            <person name="Reynolds N.K."/>
            <person name="Stajich J.E."/>
            <person name="Barry K."/>
            <person name="Grigoriev I.V."/>
            <person name="Crous P."/>
            <person name="Smith M.E."/>
        </authorList>
    </citation>
    <scope>NUCLEOTIDE SEQUENCE</scope>
    <source>
        <strain evidence="9">RSA 861</strain>
    </source>
</reference>
<accession>A0A9W8AFF1</accession>
<dbReference type="GO" id="GO:0022857">
    <property type="term" value="F:transmembrane transporter activity"/>
    <property type="evidence" value="ECO:0007669"/>
    <property type="project" value="InterPro"/>
</dbReference>
<comment type="subcellular location">
    <subcellularLocation>
        <location evidence="1">Membrane</location>
        <topology evidence="1">Multi-pass membrane protein</topology>
    </subcellularLocation>
</comment>
<evidence type="ECO:0000256" key="4">
    <source>
        <dbReference type="ARBA" id="ARBA00022989"/>
    </source>
</evidence>
<evidence type="ECO:0000259" key="8">
    <source>
        <dbReference type="PROSITE" id="PS50850"/>
    </source>
</evidence>
<evidence type="ECO:0000313" key="9">
    <source>
        <dbReference type="EMBL" id="KAJ1924856.1"/>
    </source>
</evidence>
<feature type="transmembrane region" description="Helical" evidence="7">
    <location>
        <begin position="243"/>
        <end position="266"/>
    </location>
</feature>
<evidence type="ECO:0000256" key="2">
    <source>
        <dbReference type="ARBA" id="ARBA00022448"/>
    </source>
</evidence>
<evidence type="ECO:0000256" key="1">
    <source>
        <dbReference type="ARBA" id="ARBA00004141"/>
    </source>
</evidence>
<sequence length="563" mass="60737">MKSLSENMPDFDDSPHAGSLYDSVTAGGGLGSTVDDSHVRDESAPKSSTSWAEKEVPLVDPAVPTPAEAANGTEDDVDLLYTPFSPAWKKAVVGITGVTGMLAPFSSNIFLPAISNVAADLDSTVSRINVAVSVFMIGLGVAPILWGPIADQFGRRYPYALGCLVCALASVGCALAQSDSLLLGMRFLQAFGGSSTIVLGAGSISDIFEPAQRGSALGIFFSAQMLGPILGTIIGGYVADSLGWRWCFWLTAIISGVFCIVLTFVLPETHRPTVARRRQMPLKGLPRDTHLRPRPPVTWAQVNPFSIAPALQFKYVWMPTVCTAVMFACFYSVNTAVATILAKQYHYSISRIGLCYITIGAGCIIGALVGGIMADRNFRRQSLRRQAAKSQQLSEADKDAEAFDPTASRVSGEAATVRSPPAVNSPYEARILFVIFTMTLFPLAMIAWGWCMNFTTSVVFPLICQVIIGFCLNASFGGVSTYLVDLFTIRSSSITSLSNLFRCLYTALWTGIIEIVIDSWGVGWAFTFLGFMSMVGAVLTFIVYKHGEAWRTEKPPTAYLQLK</sequence>
<name>A0A9W8AFF1_9FUNG</name>
<dbReference type="PANTHER" id="PTHR23502:SF51">
    <property type="entry name" value="QUINIDINE RESISTANCE PROTEIN 1-RELATED"/>
    <property type="match status" value="1"/>
</dbReference>
<evidence type="ECO:0000256" key="6">
    <source>
        <dbReference type="SAM" id="MobiDB-lite"/>
    </source>
</evidence>
<keyword evidence="2" id="KW-0813">Transport</keyword>
<proteinExistence type="predicted"/>
<dbReference type="AlphaFoldDB" id="A0A9W8AFF1"/>
<dbReference type="CDD" id="cd17323">
    <property type="entry name" value="MFS_Tpo1_MDR_like"/>
    <property type="match status" value="1"/>
</dbReference>
<dbReference type="PANTHER" id="PTHR23502">
    <property type="entry name" value="MAJOR FACILITATOR SUPERFAMILY"/>
    <property type="match status" value="1"/>
</dbReference>
<dbReference type="Pfam" id="PF07690">
    <property type="entry name" value="MFS_1"/>
    <property type="match status" value="1"/>
</dbReference>
<keyword evidence="4 7" id="KW-1133">Transmembrane helix</keyword>
<feature type="transmembrane region" description="Helical" evidence="7">
    <location>
        <begin position="462"/>
        <end position="487"/>
    </location>
</feature>
<feature type="domain" description="Major facilitator superfamily (MFS) profile" evidence="8">
    <location>
        <begin position="92"/>
        <end position="548"/>
    </location>
</feature>
<dbReference type="PROSITE" id="PS50850">
    <property type="entry name" value="MFS"/>
    <property type="match status" value="1"/>
</dbReference>
<gene>
    <name evidence="9" type="ORF">IWQ60_004934</name>
</gene>
<feature type="transmembrane region" description="Helical" evidence="7">
    <location>
        <begin position="126"/>
        <end position="146"/>
    </location>
</feature>
<dbReference type="SUPFAM" id="SSF103473">
    <property type="entry name" value="MFS general substrate transporter"/>
    <property type="match status" value="1"/>
</dbReference>
<organism evidence="9 10">
    <name type="scientific">Tieghemiomyces parasiticus</name>
    <dbReference type="NCBI Taxonomy" id="78921"/>
    <lineage>
        <taxon>Eukaryota</taxon>
        <taxon>Fungi</taxon>
        <taxon>Fungi incertae sedis</taxon>
        <taxon>Zoopagomycota</taxon>
        <taxon>Kickxellomycotina</taxon>
        <taxon>Dimargaritomycetes</taxon>
        <taxon>Dimargaritales</taxon>
        <taxon>Dimargaritaceae</taxon>
        <taxon>Tieghemiomyces</taxon>
    </lineage>
</organism>
<dbReference type="Proteomes" id="UP001150569">
    <property type="component" value="Unassembled WGS sequence"/>
</dbReference>
<feature type="transmembrane region" description="Helical" evidence="7">
    <location>
        <begin position="523"/>
        <end position="544"/>
    </location>
</feature>
<feature type="transmembrane region" description="Helical" evidence="7">
    <location>
        <begin position="183"/>
        <end position="204"/>
    </location>
</feature>
<keyword evidence="10" id="KW-1185">Reference proteome</keyword>
<dbReference type="EMBL" id="JANBPT010000251">
    <property type="protein sequence ID" value="KAJ1924856.1"/>
    <property type="molecule type" value="Genomic_DNA"/>
</dbReference>
<feature type="transmembrane region" description="Helical" evidence="7">
    <location>
        <begin position="158"/>
        <end position="177"/>
    </location>
</feature>
<dbReference type="InterPro" id="IPR020846">
    <property type="entry name" value="MFS_dom"/>
</dbReference>
<evidence type="ECO:0000313" key="10">
    <source>
        <dbReference type="Proteomes" id="UP001150569"/>
    </source>
</evidence>
<feature type="compositionally biased region" description="Basic and acidic residues" evidence="6">
    <location>
        <begin position="35"/>
        <end position="44"/>
    </location>
</feature>
<keyword evidence="5 7" id="KW-0472">Membrane</keyword>
<dbReference type="OrthoDB" id="2441642at2759"/>
<keyword evidence="3 7" id="KW-0812">Transmembrane</keyword>
<dbReference type="GO" id="GO:0005886">
    <property type="term" value="C:plasma membrane"/>
    <property type="evidence" value="ECO:0007669"/>
    <property type="project" value="TreeGrafter"/>
</dbReference>
<comment type="caution">
    <text evidence="9">The sequence shown here is derived from an EMBL/GenBank/DDBJ whole genome shotgun (WGS) entry which is preliminary data.</text>
</comment>
<protein>
    <recommendedName>
        <fullName evidence="8">Major facilitator superfamily (MFS) profile domain-containing protein</fullName>
    </recommendedName>
</protein>
<feature type="transmembrane region" description="Helical" evidence="7">
    <location>
        <begin position="315"/>
        <end position="342"/>
    </location>
</feature>
<dbReference type="InterPro" id="IPR011701">
    <property type="entry name" value="MFS"/>
</dbReference>
<evidence type="ECO:0000256" key="3">
    <source>
        <dbReference type="ARBA" id="ARBA00022692"/>
    </source>
</evidence>
<feature type="transmembrane region" description="Helical" evidence="7">
    <location>
        <begin position="499"/>
        <end position="517"/>
    </location>
</feature>
<evidence type="ECO:0000256" key="7">
    <source>
        <dbReference type="SAM" id="Phobius"/>
    </source>
</evidence>
<feature type="transmembrane region" description="Helical" evidence="7">
    <location>
        <begin position="431"/>
        <end position="450"/>
    </location>
</feature>
<dbReference type="Gene3D" id="1.20.1250.20">
    <property type="entry name" value="MFS general substrate transporter like domains"/>
    <property type="match status" value="1"/>
</dbReference>
<feature type="transmembrane region" description="Helical" evidence="7">
    <location>
        <begin position="216"/>
        <end position="237"/>
    </location>
</feature>